<organism evidence="2">
    <name type="scientific">viral metagenome</name>
    <dbReference type="NCBI Taxonomy" id="1070528"/>
    <lineage>
        <taxon>unclassified sequences</taxon>
        <taxon>metagenomes</taxon>
        <taxon>organismal metagenomes</taxon>
    </lineage>
</organism>
<proteinExistence type="predicted"/>
<evidence type="ECO:0000313" key="2">
    <source>
        <dbReference type="EMBL" id="QJA85229.1"/>
    </source>
</evidence>
<sequence length="83" mass="9327">MSPVRQPGGPPNLLTAKEARILMHCQGNNVIQILATIRDKAVHGESSTCFAINGDFEQHLGQLINLGYEVKKNRSQNKWEVKW</sequence>
<reference evidence="2" key="1">
    <citation type="submission" date="2020-03" db="EMBL/GenBank/DDBJ databases">
        <title>The deep terrestrial virosphere.</title>
        <authorList>
            <person name="Holmfeldt K."/>
            <person name="Nilsson E."/>
            <person name="Simone D."/>
            <person name="Lopez-Fernandez M."/>
            <person name="Wu X."/>
            <person name="de Brujin I."/>
            <person name="Lundin D."/>
            <person name="Andersson A."/>
            <person name="Bertilsson S."/>
            <person name="Dopson M."/>
        </authorList>
    </citation>
    <scope>NUCLEOTIDE SEQUENCE</scope>
    <source>
        <strain evidence="1">MM415A01668</strain>
        <strain evidence="2">MM415B02248</strain>
    </source>
</reference>
<name>A0A6M3KT65_9ZZZZ</name>
<evidence type="ECO:0000313" key="1">
    <source>
        <dbReference type="EMBL" id="QJA75853.1"/>
    </source>
</evidence>
<accession>A0A6M3KT65</accession>
<gene>
    <name evidence="1" type="ORF">MM415A01668_0002</name>
    <name evidence="2" type="ORF">MM415B02248_0009</name>
</gene>
<dbReference type="EMBL" id="MT142189">
    <property type="protein sequence ID" value="QJA75853.1"/>
    <property type="molecule type" value="Genomic_DNA"/>
</dbReference>
<dbReference type="EMBL" id="MT142562">
    <property type="protein sequence ID" value="QJA85229.1"/>
    <property type="molecule type" value="Genomic_DNA"/>
</dbReference>
<protein>
    <submittedName>
        <fullName evidence="2">Uncharacterized protein</fullName>
    </submittedName>
</protein>
<dbReference type="AlphaFoldDB" id="A0A6M3KT65"/>